<keyword evidence="3" id="KW-1185">Reference proteome</keyword>
<dbReference type="Proteomes" id="UP001460072">
    <property type="component" value="Unassembled WGS sequence"/>
</dbReference>
<gene>
    <name evidence="2" type="ORF">WFZ85_02175</name>
</gene>
<protein>
    <submittedName>
        <fullName evidence="2">Uncharacterized protein</fullName>
    </submittedName>
</protein>
<evidence type="ECO:0000256" key="1">
    <source>
        <dbReference type="SAM" id="Phobius"/>
    </source>
</evidence>
<evidence type="ECO:0000313" key="2">
    <source>
        <dbReference type="EMBL" id="MEM0541410.1"/>
    </source>
</evidence>
<feature type="transmembrane region" description="Helical" evidence="1">
    <location>
        <begin position="35"/>
        <end position="53"/>
    </location>
</feature>
<accession>A0ABU9N108</accession>
<organism evidence="2 3">
    <name type="scientific">Flavobacterium aureirubrum</name>
    <dbReference type="NCBI Taxonomy" id="3133147"/>
    <lineage>
        <taxon>Bacteria</taxon>
        <taxon>Pseudomonadati</taxon>
        <taxon>Bacteroidota</taxon>
        <taxon>Flavobacteriia</taxon>
        <taxon>Flavobacteriales</taxon>
        <taxon>Flavobacteriaceae</taxon>
        <taxon>Flavobacterium</taxon>
    </lineage>
</organism>
<sequence>MRQFLKLINHFVGNSMMWIYHGGKKSIDEVAEKDNSTLGFIIILILLLVTLGFENN</sequence>
<evidence type="ECO:0000313" key="3">
    <source>
        <dbReference type="Proteomes" id="UP001460072"/>
    </source>
</evidence>
<comment type="caution">
    <text evidence="2">The sequence shown here is derived from an EMBL/GenBank/DDBJ whole genome shotgun (WGS) entry which is preliminary data.</text>
</comment>
<name>A0ABU9N108_9FLAO</name>
<dbReference type="EMBL" id="JBCGDO010000002">
    <property type="protein sequence ID" value="MEM0541410.1"/>
    <property type="molecule type" value="Genomic_DNA"/>
</dbReference>
<keyword evidence="1" id="KW-0812">Transmembrane</keyword>
<keyword evidence="1" id="KW-0472">Membrane</keyword>
<dbReference type="RefSeq" id="WP_342694648.1">
    <property type="nucleotide sequence ID" value="NZ_JBCGDO010000002.1"/>
</dbReference>
<reference evidence="2 3" key="1">
    <citation type="submission" date="2024-03" db="EMBL/GenBank/DDBJ databases">
        <title>Two novel species of the genus Flavobacterium exhibiting potentially degradation of complex polysaccharides.</title>
        <authorList>
            <person name="Lian X."/>
        </authorList>
    </citation>
    <scope>NUCLEOTIDE SEQUENCE [LARGE SCALE GENOMIC DNA]</scope>
    <source>
        <strain evidence="3">j3</strain>
    </source>
</reference>
<keyword evidence="1" id="KW-1133">Transmembrane helix</keyword>
<proteinExistence type="predicted"/>